<dbReference type="HOGENOM" id="CLU_970377_0_0_1"/>
<proteinExistence type="predicted"/>
<accession>L8WZE8</accession>
<reference evidence="2 3" key="1">
    <citation type="journal article" date="2013" name="Nat. Commun.">
        <title>The evolution and pathogenic mechanisms of the rice sheath blight pathogen.</title>
        <authorList>
            <person name="Zheng A."/>
            <person name="Lin R."/>
            <person name="Xu L."/>
            <person name="Qin P."/>
            <person name="Tang C."/>
            <person name="Ai P."/>
            <person name="Zhang D."/>
            <person name="Liu Y."/>
            <person name="Sun Z."/>
            <person name="Feng H."/>
            <person name="Wang Y."/>
            <person name="Chen Y."/>
            <person name="Liang X."/>
            <person name="Fu R."/>
            <person name="Li Q."/>
            <person name="Zhang J."/>
            <person name="Yu X."/>
            <person name="Xie Z."/>
            <person name="Ding L."/>
            <person name="Guan P."/>
            <person name="Tang J."/>
            <person name="Liang Y."/>
            <person name="Wang S."/>
            <person name="Deng Q."/>
            <person name="Li S."/>
            <person name="Zhu J."/>
            <person name="Wang L."/>
            <person name="Liu H."/>
            <person name="Li P."/>
        </authorList>
    </citation>
    <scope>NUCLEOTIDE SEQUENCE [LARGE SCALE GENOMIC DNA]</scope>
    <source>
        <strain evidence="3">AG-1 IA</strain>
    </source>
</reference>
<evidence type="ECO:0000313" key="3">
    <source>
        <dbReference type="Proteomes" id="UP000011668"/>
    </source>
</evidence>
<gene>
    <name evidence="2" type="ORF">AG1IA_03817</name>
</gene>
<name>L8WZE8_THACA</name>
<comment type="caution">
    <text evidence="2">The sequence shown here is derived from an EMBL/GenBank/DDBJ whole genome shotgun (WGS) entry which is preliminary data.</text>
</comment>
<dbReference type="AlphaFoldDB" id="L8WZE8"/>
<evidence type="ECO:0000313" key="2">
    <source>
        <dbReference type="EMBL" id="ELU42153.1"/>
    </source>
</evidence>
<dbReference type="STRING" id="983506.L8WZE8"/>
<dbReference type="Proteomes" id="UP000011668">
    <property type="component" value="Unassembled WGS sequence"/>
</dbReference>
<organism evidence="2 3">
    <name type="scientific">Thanatephorus cucumeris (strain AG1-IA)</name>
    <name type="common">Rice sheath blight fungus</name>
    <name type="synonym">Rhizoctonia solani</name>
    <dbReference type="NCBI Taxonomy" id="983506"/>
    <lineage>
        <taxon>Eukaryota</taxon>
        <taxon>Fungi</taxon>
        <taxon>Dikarya</taxon>
        <taxon>Basidiomycota</taxon>
        <taxon>Agaricomycotina</taxon>
        <taxon>Agaricomycetes</taxon>
        <taxon>Cantharellales</taxon>
        <taxon>Ceratobasidiaceae</taxon>
        <taxon>Rhizoctonia</taxon>
        <taxon>Rhizoctonia solani AG-1</taxon>
    </lineage>
</organism>
<dbReference type="EMBL" id="AFRT01000914">
    <property type="protein sequence ID" value="ELU42153.1"/>
    <property type="molecule type" value="Genomic_DNA"/>
</dbReference>
<sequence>MAPNHHLAGHVPDQITDYGPASQTWAYGSERLNQELKNIRTNRHKGGVIEDTYANTFFHQQAFLTKIRSIAQSNSDPLRPWAELSMQHAKEHRGTAASTRLGSGLVSSKRRSQRRLKEDEHAQVTRHLQQQFPDLGLRLSVRTPGNSEIVCKNKTVYAYVRVQGRVFRPNSSNGIVLACVVWGDEPKAERVGEIVEIFSHTHGEGDQSTEVLFAKICWYIDTAEGFTQRAVRLWQYDASNEYSASHVQPSNTTARRCAFGSDSLPLRSYDCQNRGKANMGFASTLVL</sequence>
<protein>
    <submittedName>
        <fullName evidence="2">Uncharacterized protein</fullName>
    </submittedName>
</protein>
<dbReference type="OrthoDB" id="3239894at2759"/>
<keyword evidence="3" id="KW-1185">Reference proteome</keyword>
<feature type="region of interest" description="Disordered" evidence="1">
    <location>
        <begin position="88"/>
        <end position="122"/>
    </location>
</feature>
<evidence type="ECO:0000256" key="1">
    <source>
        <dbReference type="SAM" id="MobiDB-lite"/>
    </source>
</evidence>